<protein>
    <submittedName>
        <fullName evidence="2">Transcriptional regulator, XRE family</fullName>
    </submittedName>
</protein>
<feature type="domain" description="HTH cro/C1-type" evidence="1">
    <location>
        <begin position="50"/>
        <end position="105"/>
    </location>
</feature>
<accession>A0A225DC96</accession>
<dbReference type="InterPro" id="IPR010982">
    <property type="entry name" value="Lambda_DNA-bd_dom_sf"/>
</dbReference>
<dbReference type="Gene3D" id="1.10.260.40">
    <property type="entry name" value="lambda repressor-like DNA-binding domains"/>
    <property type="match status" value="1"/>
</dbReference>
<sequence length="123" mass="13151">MRSGLSNKNERTKATDEAVRFEQGSGNVFADLGLPNPEIALAKAELVQHIRAVIAERKLTQAKTAALLGLDQPKVSALVRGRTAGYSIDRLFKFLNALGQQIEISVRPAPRGADSAGTRVVVG</sequence>
<dbReference type="InterPro" id="IPR001387">
    <property type="entry name" value="Cro/C1-type_HTH"/>
</dbReference>
<dbReference type="Pfam" id="PF13744">
    <property type="entry name" value="HTH_37"/>
    <property type="match status" value="1"/>
</dbReference>
<gene>
    <name evidence="2" type="ORF">FRUB_06292</name>
</gene>
<reference evidence="3" key="1">
    <citation type="submission" date="2017-06" db="EMBL/GenBank/DDBJ databases">
        <title>Genome analysis of Fimbriiglobus ruber SP5, the first member of the order Planctomycetales with confirmed chitinolytic capability.</title>
        <authorList>
            <person name="Ravin N.V."/>
            <person name="Rakitin A.L."/>
            <person name="Ivanova A.A."/>
            <person name="Beletsky A.V."/>
            <person name="Kulichevskaya I.S."/>
            <person name="Mardanov A.V."/>
            <person name="Dedysh S.N."/>
        </authorList>
    </citation>
    <scope>NUCLEOTIDE SEQUENCE [LARGE SCALE GENOMIC DNA]</scope>
    <source>
        <strain evidence="3">SP5</strain>
    </source>
</reference>
<dbReference type="InterPro" id="IPR039554">
    <property type="entry name" value="HigA2-like_HTH"/>
</dbReference>
<dbReference type="EMBL" id="NIDE01000011">
    <property type="protein sequence ID" value="OWK39210.1"/>
    <property type="molecule type" value="Genomic_DNA"/>
</dbReference>
<dbReference type="AlphaFoldDB" id="A0A225DC96"/>
<dbReference type="SMART" id="SM00530">
    <property type="entry name" value="HTH_XRE"/>
    <property type="match status" value="1"/>
</dbReference>
<dbReference type="Proteomes" id="UP000214646">
    <property type="component" value="Unassembled WGS sequence"/>
</dbReference>
<dbReference type="GO" id="GO:0003677">
    <property type="term" value="F:DNA binding"/>
    <property type="evidence" value="ECO:0007669"/>
    <property type="project" value="InterPro"/>
</dbReference>
<evidence type="ECO:0000259" key="1">
    <source>
        <dbReference type="PROSITE" id="PS50943"/>
    </source>
</evidence>
<dbReference type="OrthoDB" id="280536at2"/>
<evidence type="ECO:0000313" key="3">
    <source>
        <dbReference type="Proteomes" id="UP000214646"/>
    </source>
</evidence>
<comment type="caution">
    <text evidence="2">The sequence shown here is derived from an EMBL/GenBank/DDBJ whole genome shotgun (WGS) entry which is preliminary data.</text>
</comment>
<dbReference type="PROSITE" id="PS50943">
    <property type="entry name" value="HTH_CROC1"/>
    <property type="match status" value="1"/>
</dbReference>
<proteinExistence type="predicted"/>
<organism evidence="2 3">
    <name type="scientific">Fimbriiglobus ruber</name>
    <dbReference type="NCBI Taxonomy" id="1908690"/>
    <lineage>
        <taxon>Bacteria</taxon>
        <taxon>Pseudomonadati</taxon>
        <taxon>Planctomycetota</taxon>
        <taxon>Planctomycetia</taxon>
        <taxon>Gemmatales</taxon>
        <taxon>Gemmataceae</taxon>
        <taxon>Fimbriiglobus</taxon>
    </lineage>
</organism>
<keyword evidence="3" id="KW-1185">Reference proteome</keyword>
<dbReference type="SUPFAM" id="SSF47413">
    <property type="entry name" value="lambda repressor-like DNA-binding domains"/>
    <property type="match status" value="1"/>
</dbReference>
<evidence type="ECO:0000313" key="2">
    <source>
        <dbReference type="EMBL" id="OWK39210.1"/>
    </source>
</evidence>
<dbReference type="CDD" id="cd00093">
    <property type="entry name" value="HTH_XRE"/>
    <property type="match status" value="1"/>
</dbReference>
<name>A0A225DC96_9BACT</name>